<dbReference type="PROSITE" id="PS50878">
    <property type="entry name" value="RT_POL"/>
    <property type="match status" value="1"/>
</dbReference>
<name>A0A2G8JUB5_STIJA</name>
<dbReference type="OrthoDB" id="9950135at2759"/>
<dbReference type="Gene3D" id="3.30.70.270">
    <property type="match status" value="2"/>
</dbReference>
<dbReference type="EMBL" id="MRZV01001248">
    <property type="protein sequence ID" value="PIK39356.1"/>
    <property type="molecule type" value="Genomic_DNA"/>
</dbReference>
<feature type="region of interest" description="Disordered" evidence="2">
    <location>
        <begin position="415"/>
        <end position="444"/>
    </location>
</feature>
<dbReference type="InterPro" id="IPR000477">
    <property type="entry name" value="RT_dom"/>
</dbReference>
<dbReference type="SUPFAM" id="SSF56672">
    <property type="entry name" value="DNA/RNA polymerases"/>
    <property type="match status" value="1"/>
</dbReference>
<reference evidence="4 5" key="1">
    <citation type="journal article" date="2017" name="PLoS Biol.">
        <title>The sea cucumber genome provides insights into morphological evolution and visceral regeneration.</title>
        <authorList>
            <person name="Zhang X."/>
            <person name="Sun L."/>
            <person name="Yuan J."/>
            <person name="Sun Y."/>
            <person name="Gao Y."/>
            <person name="Zhang L."/>
            <person name="Li S."/>
            <person name="Dai H."/>
            <person name="Hamel J.F."/>
            <person name="Liu C."/>
            <person name="Yu Y."/>
            <person name="Liu S."/>
            <person name="Lin W."/>
            <person name="Guo K."/>
            <person name="Jin S."/>
            <person name="Xu P."/>
            <person name="Storey K.B."/>
            <person name="Huan P."/>
            <person name="Zhang T."/>
            <person name="Zhou Y."/>
            <person name="Zhang J."/>
            <person name="Lin C."/>
            <person name="Li X."/>
            <person name="Xing L."/>
            <person name="Huo D."/>
            <person name="Sun M."/>
            <person name="Wang L."/>
            <person name="Mercier A."/>
            <person name="Li F."/>
            <person name="Yang H."/>
            <person name="Xiang J."/>
        </authorList>
    </citation>
    <scope>NUCLEOTIDE SEQUENCE [LARGE SCALE GENOMIC DNA]</scope>
    <source>
        <strain evidence="4">Shaxun</strain>
        <tissue evidence="4">Muscle</tissue>
    </source>
</reference>
<accession>A0A2G8JUB5</accession>
<evidence type="ECO:0000259" key="3">
    <source>
        <dbReference type="PROSITE" id="PS50878"/>
    </source>
</evidence>
<dbReference type="AlphaFoldDB" id="A0A2G8JUB5"/>
<evidence type="ECO:0000313" key="4">
    <source>
        <dbReference type="EMBL" id="PIK39356.1"/>
    </source>
</evidence>
<organism evidence="4 5">
    <name type="scientific">Stichopus japonicus</name>
    <name type="common">Sea cucumber</name>
    <dbReference type="NCBI Taxonomy" id="307972"/>
    <lineage>
        <taxon>Eukaryota</taxon>
        <taxon>Metazoa</taxon>
        <taxon>Echinodermata</taxon>
        <taxon>Eleutherozoa</taxon>
        <taxon>Echinozoa</taxon>
        <taxon>Holothuroidea</taxon>
        <taxon>Aspidochirotacea</taxon>
        <taxon>Aspidochirotida</taxon>
        <taxon>Stichopodidae</taxon>
        <taxon>Apostichopus</taxon>
    </lineage>
</organism>
<gene>
    <name evidence="4" type="ORF">BSL78_23797</name>
</gene>
<keyword evidence="5" id="KW-1185">Reference proteome</keyword>
<dbReference type="Proteomes" id="UP000230750">
    <property type="component" value="Unassembled WGS sequence"/>
</dbReference>
<dbReference type="InterPro" id="IPR041577">
    <property type="entry name" value="RT_RNaseH_2"/>
</dbReference>
<feature type="coiled-coil region" evidence="1">
    <location>
        <begin position="247"/>
        <end position="274"/>
    </location>
</feature>
<dbReference type="InterPro" id="IPR043502">
    <property type="entry name" value="DNA/RNA_pol_sf"/>
</dbReference>
<dbReference type="PANTHER" id="PTHR37984">
    <property type="entry name" value="PROTEIN CBG26694"/>
    <property type="match status" value="1"/>
</dbReference>
<dbReference type="Pfam" id="PF17919">
    <property type="entry name" value="RT_RNaseH_2"/>
    <property type="match status" value="1"/>
</dbReference>
<dbReference type="CDD" id="cd01647">
    <property type="entry name" value="RT_LTR"/>
    <property type="match status" value="1"/>
</dbReference>
<keyword evidence="1" id="KW-0175">Coiled coil</keyword>
<dbReference type="FunFam" id="3.30.70.270:FF:000026">
    <property type="entry name" value="Transposon Ty3-G Gag-Pol polyprotein"/>
    <property type="match status" value="1"/>
</dbReference>
<evidence type="ECO:0000313" key="5">
    <source>
        <dbReference type="Proteomes" id="UP000230750"/>
    </source>
</evidence>
<dbReference type="InterPro" id="IPR043128">
    <property type="entry name" value="Rev_trsase/Diguanyl_cyclase"/>
</dbReference>
<dbReference type="PANTHER" id="PTHR37984:SF8">
    <property type="entry name" value="CCHC-TYPE DOMAIN-CONTAINING PROTEIN"/>
    <property type="match status" value="1"/>
</dbReference>
<comment type="caution">
    <text evidence="4">The sequence shown here is derived from an EMBL/GenBank/DDBJ whole genome shotgun (WGS) entry which is preliminary data.</text>
</comment>
<dbReference type="Gene3D" id="3.10.10.10">
    <property type="entry name" value="HIV Type 1 Reverse Transcriptase, subunit A, domain 1"/>
    <property type="match status" value="1"/>
</dbReference>
<sequence length="458" mass="52049">MKSINEVAGKLSDAQIFTVLDAGNAFWQVKLSEDSRHYVTFNTPYGRYQFCRLPFGICSAPEVFQKRISQIFEGISGVEVIMDDILIWGKDLAEHNKRLQEVLKRAKDCNLTLNKAKSKIAQSYVKYMGHIISAEGLSPDPEKIQAILEMPDPENKQALQRVMGMVNYVGKFIPNLATISTPIRQLLEKDVAWVWDDQHKACLSEIKKALTEAPVLKFYDPGKPVLVSVDASQHGMGACLLQEGHPIAYASRSLNKAERNYAQIEKEMLRLCLAKHDKRDPYLALLDYRNTPQGDAGSPAQRLMGRRTKTLLPTVPSLLKPKLPKNVKTHLKQQQNNQKNHFDQHAKPLLPLKPGDKVRVKIAHRHWDQGEVIRQTKDPRSYIVRVKGVNLRRNRRVIRKTNETFVENYDFGESVPLEQENNPEVNEDPVPQVDHPRTSRSGRRLKAKLPCTTCPSCA</sequence>
<proteinExistence type="predicted"/>
<feature type="domain" description="Reverse transcriptase" evidence="3">
    <location>
        <begin position="1"/>
        <end position="132"/>
    </location>
</feature>
<protein>
    <recommendedName>
        <fullName evidence="3">Reverse transcriptase domain-containing protein</fullName>
    </recommendedName>
</protein>
<evidence type="ECO:0000256" key="2">
    <source>
        <dbReference type="SAM" id="MobiDB-lite"/>
    </source>
</evidence>
<dbReference type="Pfam" id="PF00078">
    <property type="entry name" value="RVT_1"/>
    <property type="match status" value="1"/>
</dbReference>
<evidence type="ECO:0000256" key="1">
    <source>
        <dbReference type="SAM" id="Coils"/>
    </source>
</evidence>
<dbReference type="InterPro" id="IPR050951">
    <property type="entry name" value="Retrovirus_Pol_polyprotein"/>
</dbReference>